<dbReference type="PROSITE" id="PS51034">
    <property type="entry name" value="ZP_2"/>
    <property type="match status" value="1"/>
</dbReference>
<protein>
    <submittedName>
        <fullName evidence="7">(Atlantic silverside) hypothetical protein</fullName>
    </submittedName>
</protein>
<dbReference type="AlphaFoldDB" id="A0A8S4BAH8"/>
<evidence type="ECO:0000313" key="8">
    <source>
        <dbReference type="Proteomes" id="UP000677803"/>
    </source>
</evidence>
<evidence type="ECO:0000256" key="4">
    <source>
        <dbReference type="SAM" id="MobiDB-lite"/>
    </source>
</evidence>
<feature type="region of interest" description="Disordered" evidence="4">
    <location>
        <begin position="289"/>
        <end position="322"/>
    </location>
</feature>
<evidence type="ECO:0000256" key="5">
    <source>
        <dbReference type="SAM" id="SignalP"/>
    </source>
</evidence>
<comment type="similarity">
    <text evidence="1">Belongs to the canopy family.</text>
</comment>
<dbReference type="InterPro" id="IPR042235">
    <property type="entry name" value="ZP-C_dom"/>
</dbReference>
<proteinExistence type="inferred from homology"/>
<feature type="signal peptide" evidence="5">
    <location>
        <begin position="1"/>
        <end position="17"/>
    </location>
</feature>
<feature type="compositionally biased region" description="Basic and acidic residues" evidence="4">
    <location>
        <begin position="307"/>
        <end position="322"/>
    </location>
</feature>
<keyword evidence="3" id="KW-1015">Disulfide bond</keyword>
<evidence type="ECO:0000313" key="7">
    <source>
        <dbReference type="EMBL" id="CAG5929194.1"/>
    </source>
</evidence>
<dbReference type="EMBL" id="CAJRST010014446">
    <property type="protein sequence ID" value="CAG5929194.1"/>
    <property type="molecule type" value="Genomic_DNA"/>
</dbReference>
<dbReference type="FunFam" id="2.60.40.4100:FF:000002">
    <property type="entry name" value="Zona pellucida sperm-binding protein 3"/>
    <property type="match status" value="1"/>
</dbReference>
<dbReference type="SMART" id="SM00241">
    <property type="entry name" value="ZP"/>
    <property type="match status" value="1"/>
</dbReference>
<feature type="domain" description="ZP" evidence="6">
    <location>
        <begin position="327"/>
        <end position="609"/>
    </location>
</feature>
<dbReference type="Pfam" id="PF00100">
    <property type="entry name" value="Zona_pellucida"/>
    <property type="match status" value="1"/>
</dbReference>
<dbReference type="InterPro" id="IPR021852">
    <property type="entry name" value="DUF3456"/>
</dbReference>
<feature type="region of interest" description="Disordered" evidence="4">
    <location>
        <begin position="214"/>
        <end position="259"/>
    </location>
</feature>
<evidence type="ECO:0000259" key="6">
    <source>
        <dbReference type="PROSITE" id="PS51034"/>
    </source>
</evidence>
<accession>A0A8S4BAH8</accession>
<evidence type="ECO:0000256" key="1">
    <source>
        <dbReference type="ARBA" id="ARBA00007285"/>
    </source>
</evidence>
<evidence type="ECO:0000256" key="2">
    <source>
        <dbReference type="ARBA" id="ARBA00022729"/>
    </source>
</evidence>
<comment type="caution">
    <text evidence="7">The sequence shown here is derived from an EMBL/GenBank/DDBJ whole genome shotgun (WGS) entry which is preliminary data.</text>
</comment>
<dbReference type="PANTHER" id="PTHR15382:SF3">
    <property type="entry name" value="PROTEIN CANOPY HOMOLOG 4"/>
    <property type="match status" value="1"/>
</dbReference>
<feature type="region of interest" description="Disordered" evidence="4">
    <location>
        <begin position="621"/>
        <end position="666"/>
    </location>
</feature>
<dbReference type="InterPro" id="IPR055355">
    <property type="entry name" value="ZP-C"/>
</dbReference>
<reference evidence="7" key="1">
    <citation type="submission" date="2021-05" db="EMBL/GenBank/DDBJ databases">
        <authorList>
            <person name="Tigano A."/>
        </authorList>
    </citation>
    <scope>NUCLEOTIDE SEQUENCE</scope>
</reference>
<evidence type="ECO:0000256" key="3">
    <source>
        <dbReference type="ARBA" id="ARBA00023157"/>
    </source>
</evidence>
<dbReference type="Gene3D" id="2.60.40.4100">
    <property type="entry name" value="Zona pellucida, ZP-C domain"/>
    <property type="match status" value="1"/>
</dbReference>
<name>A0A8S4BAH8_9TELE</name>
<dbReference type="Proteomes" id="UP000677803">
    <property type="component" value="Unassembled WGS sequence"/>
</dbReference>
<feature type="chain" id="PRO_5035931350" evidence="5">
    <location>
        <begin position="18"/>
        <end position="666"/>
    </location>
</feature>
<keyword evidence="8" id="KW-1185">Reference proteome</keyword>
<gene>
    <name evidence="7" type="ORF">MMEN_LOCUS12838</name>
</gene>
<dbReference type="Gene3D" id="2.60.40.3210">
    <property type="entry name" value="Zona pellucida, ZP-N domain"/>
    <property type="match status" value="1"/>
</dbReference>
<dbReference type="InterPro" id="IPR001507">
    <property type="entry name" value="ZP_dom"/>
</dbReference>
<dbReference type="OrthoDB" id="6020060at2759"/>
<dbReference type="Pfam" id="PF11938">
    <property type="entry name" value="DUF3456"/>
    <property type="match status" value="2"/>
</dbReference>
<organism evidence="7 8">
    <name type="scientific">Menidia menidia</name>
    <name type="common">Atlantic silverside</name>
    <dbReference type="NCBI Taxonomy" id="238744"/>
    <lineage>
        <taxon>Eukaryota</taxon>
        <taxon>Metazoa</taxon>
        <taxon>Chordata</taxon>
        <taxon>Craniata</taxon>
        <taxon>Vertebrata</taxon>
        <taxon>Euteleostomi</taxon>
        <taxon>Actinopterygii</taxon>
        <taxon>Neopterygii</taxon>
        <taxon>Teleostei</taxon>
        <taxon>Neoteleostei</taxon>
        <taxon>Acanthomorphata</taxon>
        <taxon>Ovalentaria</taxon>
        <taxon>Atherinomorphae</taxon>
        <taxon>Atheriniformes</taxon>
        <taxon>Atherinopsidae</taxon>
        <taxon>Menidiinae</taxon>
        <taxon>Menidia</taxon>
    </lineage>
</organism>
<sequence length="666" mass="74487">MEVFLVALLCVCSFVAAEEDQRLPNKCEVCKFLTVELQEALEKTGRSKEVLEVGEVLDTGRRRRKIKYNTSIQNNHSFDLWAGQRPELKPYLSKSRETRLTEAVDNICERVLQYNVHAERPGSLRYAKGSSQTMTTLKNLVHKGVKVDLGMPFELWDEPSVEVSLMKKQCETMLERYEDVVEDWYFRHQDQRLEDFLCEKHVLETSERECLREVWDGDKGGAEEAPGSAGGGRKEEEQAAQDGGELWGGTPPQKKKTVSDEVNRTMALVLASKMFPLYLLSHLVTARSYPHPTEPPPPPDSGLEPGPRTRDPDGGSEGDRGEVFAVRCHRDGVEVKIQAHMMEDGPPGGPGRWRLGPPGGAPDACVARATPTGEYAIRARLDECGSRVMVGESLRSTFTEDALLYHNLLLFFPPSPDGDGGLQMGAAVPLLCEYDRRYRVSSGPLRPTWTPLVSVQSAQLPLGFRIRLMTDDWSKERRSAVYLMGETVHMEASVDPDHRPPLRLYAGGCVATLSPDVDSHPRYPFIDHQGCFTDSRLSGSGSRFLPRVRDHLLQIQLEPFLFHQDHRRTVGGFPPAPFLSIYVTCHLEAAPASQTDHQKKACSFINGSWRSADGDHDVCQSCGDSNPETGQRRKREPTRKELHWQSTLGPILLLPDPAADRENPGM</sequence>
<keyword evidence="2 5" id="KW-0732">Signal</keyword>
<dbReference type="PANTHER" id="PTHR15382">
    <property type="entry name" value="CTG4A-RELATED"/>
    <property type="match status" value="1"/>
</dbReference>